<evidence type="ECO:0000256" key="1">
    <source>
        <dbReference type="ARBA" id="ARBA00004141"/>
    </source>
</evidence>
<proteinExistence type="predicted"/>
<evidence type="ECO:0000313" key="7">
    <source>
        <dbReference type="EMBL" id="KAF5348638.1"/>
    </source>
</evidence>
<keyword evidence="8" id="KW-1185">Reference proteome</keyword>
<feature type="transmembrane region" description="Helical" evidence="6">
    <location>
        <begin position="240"/>
        <end position="260"/>
    </location>
</feature>
<keyword evidence="5 6" id="KW-0472">Membrane</keyword>
<dbReference type="EMBL" id="JAACJM010000085">
    <property type="protein sequence ID" value="KAF5348638.1"/>
    <property type="molecule type" value="Genomic_DNA"/>
</dbReference>
<evidence type="ECO:0000256" key="3">
    <source>
        <dbReference type="ARBA" id="ARBA00022692"/>
    </source>
</evidence>
<keyword evidence="3 6" id="KW-0812">Transmembrane</keyword>
<dbReference type="SUPFAM" id="SSF103473">
    <property type="entry name" value="MFS general substrate transporter"/>
    <property type="match status" value="1"/>
</dbReference>
<dbReference type="InterPro" id="IPR011701">
    <property type="entry name" value="MFS"/>
</dbReference>
<protein>
    <submittedName>
        <fullName evidence="7">Uncharacterized protein</fullName>
    </submittedName>
</protein>
<dbReference type="PANTHER" id="PTHR43791:SF3">
    <property type="entry name" value="MAJOR FACILITATOR SUPERFAMILY (MFS) PROFILE DOMAIN-CONTAINING PROTEIN"/>
    <property type="match status" value="1"/>
</dbReference>
<keyword evidence="2" id="KW-0813">Transport</keyword>
<organism evidence="7 8">
    <name type="scientific">Tetrapyrgos nigripes</name>
    <dbReference type="NCBI Taxonomy" id="182062"/>
    <lineage>
        <taxon>Eukaryota</taxon>
        <taxon>Fungi</taxon>
        <taxon>Dikarya</taxon>
        <taxon>Basidiomycota</taxon>
        <taxon>Agaricomycotina</taxon>
        <taxon>Agaricomycetes</taxon>
        <taxon>Agaricomycetidae</taxon>
        <taxon>Agaricales</taxon>
        <taxon>Marasmiineae</taxon>
        <taxon>Marasmiaceae</taxon>
        <taxon>Tetrapyrgos</taxon>
    </lineage>
</organism>
<dbReference type="PANTHER" id="PTHR43791">
    <property type="entry name" value="PERMEASE-RELATED"/>
    <property type="match status" value="1"/>
</dbReference>
<feature type="transmembrane region" description="Helical" evidence="6">
    <location>
        <begin position="105"/>
        <end position="126"/>
    </location>
</feature>
<sequence>MATQGKSGSEGDDVPAKATVISLPSISSDVEGLVSNAALEKRVIRRIDLRMLPLLGLLYSLALIDRTNLGVARVLGMGKDLAGFFPALVFIITTWYTKFEVQTRLAAFYLVSILIGGFSAIFAYALSFLAGVGNLGGWSWVFIIEGALTIIFGIVAYLYLPEFPDNNDFLTPEETELVLRRIEIDRADSIPDGITAQKVLLHLSDWKVWAYVILSGMGWDLAHSLLLASNNVVSHSKRAVTTAVIISFGGIGGIIATTIFREQDYPSFL</sequence>
<keyword evidence="4 6" id="KW-1133">Transmembrane helix</keyword>
<feature type="transmembrane region" description="Helical" evidence="6">
    <location>
        <begin position="81"/>
        <end position="99"/>
    </location>
</feature>
<evidence type="ECO:0000256" key="6">
    <source>
        <dbReference type="SAM" id="Phobius"/>
    </source>
</evidence>
<feature type="transmembrane region" description="Helical" evidence="6">
    <location>
        <begin position="138"/>
        <end position="160"/>
    </location>
</feature>
<reference evidence="7 8" key="1">
    <citation type="journal article" date="2020" name="ISME J.">
        <title>Uncovering the hidden diversity of litter-decomposition mechanisms in mushroom-forming fungi.</title>
        <authorList>
            <person name="Floudas D."/>
            <person name="Bentzer J."/>
            <person name="Ahren D."/>
            <person name="Johansson T."/>
            <person name="Persson P."/>
            <person name="Tunlid A."/>
        </authorList>
    </citation>
    <scope>NUCLEOTIDE SEQUENCE [LARGE SCALE GENOMIC DNA]</scope>
    <source>
        <strain evidence="7 8">CBS 291.85</strain>
    </source>
</reference>
<accession>A0A8H5CX28</accession>
<name>A0A8H5CX28_9AGAR</name>
<dbReference type="Proteomes" id="UP000559256">
    <property type="component" value="Unassembled WGS sequence"/>
</dbReference>
<evidence type="ECO:0000256" key="4">
    <source>
        <dbReference type="ARBA" id="ARBA00022989"/>
    </source>
</evidence>
<dbReference type="AlphaFoldDB" id="A0A8H5CX28"/>
<evidence type="ECO:0000313" key="8">
    <source>
        <dbReference type="Proteomes" id="UP000559256"/>
    </source>
</evidence>
<dbReference type="Gene3D" id="1.20.1250.20">
    <property type="entry name" value="MFS general substrate transporter like domains"/>
    <property type="match status" value="1"/>
</dbReference>
<evidence type="ECO:0000256" key="2">
    <source>
        <dbReference type="ARBA" id="ARBA00022448"/>
    </source>
</evidence>
<comment type="subcellular location">
    <subcellularLocation>
        <location evidence="1">Membrane</location>
        <topology evidence="1">Multi-pass membrane protein</topology>
    </subcellularLocation>
</comment>
<dbReference type="OrthoDB" id="3639251at2759"/>
<comment type="caution">
    <text evidence="7">The sequence shown here is derived from an EMBL/GenBank/DDBJ whole genome shotgun (WGS) entry which is preliminary data.</text>
</comment>
<gene>
    <name evidence="7" type="ORF">D9758_006747</name>
</gene>
<evidence type="ECO:0000256" key="5">
    <source>
        <dbReference type="ARBA" id="ARBA00023136"/>
    </source>
</evidence>
<feature type="transmembrane region" description="Helical" evidence="6">
    <location>
        <begin position="208"/>
        <end position="228"/>
    </location>
</feature>
<dbReference type="Pfam" id="PF07690">
    <property type="entry name" value="MFS_1"/>
    <property type="match status" value="1"/>
</dbReference>
<dbReference type="GO" id="GO:0016020">
    <property type="term" value="C:membrane"/>
    <property type="evidence" value="ECO:0007669"/>
    <property type="project" value="UniProtKB-SubCell"/>
</dbReference>
<dbReference type="GO" id="GO:0022857">
    <property type="term" value="F:transmembrane transporter activity"/>
    <property type="evidence" value="ECO:0007669"/>
    <property type="project" value="InterPro"/>
</dbReference>
<dbReference type="InterPro" id="IPR036259">
    <property type="entry name" value="MFS_trans_sf"/>
</dbReference>